<organism evidence="2 3">
    <name type="scientific">Megalops atlanticus</name>
    <name type="common">Tarpon</name>
    <name type="synonym">Clupea gigantea</name>
    <dbReference type="NCBI Taxonomy" id="7932"/>
    <lineage>
        <taxon>Eukaryota</taxon>
        <taxon>Metazoa</taxon>
        <taxon>Chordata</taxon>
        <taxon>Craniata</taxon>
        <taxon>Vertebrata</taxon>
        <taxon>Euteleostomi</taxon>
        <taxon>Actinopterygii</taxon>
        <taxon>Neopterygii</taxon>
        <taxon>Teleostei</taxon>
        <taxon>Elopiformes</taxon>
        <taxon>Megalopidae</taxon>
        <taxon>Megalops</taxon>
    </lineage>
</organism>
<feature type="region of interest" description="Disordered" evidence="1">
    <location>
        <begin position="160"/>
        <end position="302"/>
    </location>
</feature>
<dbReference type="Proteomes" id="UP001046870">
    <property type="component" value="Chromosome 22"/>
</dbReference>
<dbReference type="OrthoDB" id="9908757at2759"/>
<comment type="caution">
    <text evidence="2">The sequence shown here is derived from an EMBL/GenBank/DDBJ whole genome shotgun (WGS) entry which is preliminary data.</text>
</comment>
<accession>A0A9D3PDP7</accession>
<gene>
    <name evidence="2" type="ORF">MATL_G00239920</name>
</gene>
<feature type="compositionally biased region" description="Basic and acidic residues" evidence="1">
    <location>
        <begin position="292"/>
        <end position="302"/>
    </location>
</feature>
<sequence length="302" mass="35058">MEESTFETFEDELGGPLQEEPSSKSVEVIRRPDVHATKKVKEEPLSPQHVPKSAPKELSRTTSLRRALSIQNLSQIEGPWQGITLNRCLFVAITILVISSGCQRLHEALKSLRAVDHGKSEEEGLTLRHMNLKEDRALPQPEPETSLWDTLFWWVMEDDDDQDEDEESPEGKPKKKEVKGSGDRGASGKEKRRETPGKPLPEKEGRVKEKREKKGRKQQDDQTEKGKRRSEKRVTVEQWEEDEEEEEQEEEEEVKPRKKQKEESQKREKRQKGSEVTPSPEKKSGRRGHRYALYEDTFKRKE</sequence>
<dbReference type="AlphaFoldDB" id="A0A9D3PDP7"/>
<feature type="region of interest" description="Disordered" evidence="1">
    <location>
        <begin position="1"/>
        <end position="58"/>
    </location>
</feature>
<feature type="compositionally biased region" description="Acidic residues" evidence="1">
    <location>
        <begin position="238"/>
        <end position="253"/>
    </location>
</feature>
<dbReference type="Pfam" id="PF15312">
    <property type="entry name" value="JSRP"/>
    <property type="match status" value="1"/>
</dbReference>
<dbReference type="EMBL" id="JAFDVH010000022">
    <property type="protein sequence ID" value="KAG7456825.1"/>
    <property type="molecule type" value="Genomic_DNA"/>
</dbReference>
<dbReference type="InterPro" id="IPR026178">
    <property type="entry name" value="JSRP1"/>
</dbReference>
<keyword evidence="3" id="KW-1185">Reference proteome</keyword>
<evidence type="ECO:0000256" key="1">
    <source>
        <dbReference type="SAM" id="MobiDB-lite"/>
    </source>
</evidence>
<feature type="compositionally biased region" description="Acidic residues" evidence="1">
    <location>
        <begin position="1"/>
        <end position="13"/>
    </location>
</feature>
<feature type="compositionally biased region" description="Basic and acidic residues" evidence="1">
    <location>
        <begin position="178"/>
        <end position="225"/>
    </location>
</feature>
<feature type="compositionally biased region" description="Basic and acidic residues" evidence="1">
    <location>
        <begin position="27"/>
        <end position="44"/>
    </location>
</feature>
<evidence type="ECO:0000313" key="3">
    <source>
        <dbReference type="Proteomes" id="UP001046870"/>
    </source>
</evidence>
<proteinExistence type="predicted"/>
<name>A0A9D3PDP7_MEGAT</name>
<protein>
    <submittedName>
        <fullName evidence="2">Uncharacterized protein</fullName>
    </submittedName>
</protein>
<reference evidence="2" key="1">
    <citation type="submission" date="2021-01" db="EMBL/GenBank/DDBJ databases">
        <authorList>
            <person name="Zahm M."/>
            <person name="Roques C."/>
            <person name="Cabau C."/>
            <person name="Klopp C."/>
            <person name="Donnadieu C."/>
            <person name="Jouanno E."/>
            <person name="Lampietro C."/>
            <person name="Louis A."/>
            <person name="Herpin A."/>
            <person name="Echchiki A."/>
            <person name="Berthelot C."/>
            <person name="Parey E."/>
            <person name="Roest-Crollius H."/>
            <person name="Braasch I."/>
            <person name="Postlethwait J."/>
            <person name="Bobe J."/>
            <person name="Montfort J."/>
            <person name="Bouchez O."/>
            <person name="Begum T."/>
            <person name="Mejri S."/>
            <person name="Adams A."/>
            <person name="Chen W.-J."/>
            <person name="Guiguen Y."/>
        </authorList>
    </citation>
    <scope>NUCLEOTIDE SEQUENCE</scope>
    <source>
        <strain evidence="2">YG-15Mar2019-1</strain>
        <tissue evidence="2">Brain</tissue>
    </source>
</reference>
<evidence type="ECO:0000313" key="2">
    <source>
        <dbReference type="EMBL" id="KAG7456825.1"/>
    </source>
</evidence>